<dbReference type="EMBL" id="JABFTP020000103">
    <property type="protein sequence ID" value="KAL3277145.1"/>
    <property type="molecule type" value="Genomic_DNA"/>
</dbReference>
<sequence length="108" mass="12291">MYCHMMRTPCQPSVAAKHEFSRNKVFQLLGASSAEVSVKQIKVRNLSSKSQRLEVAGNLRVVDEAHRPFLHTIQHLQRMFGRRSPYIGDNIPKHVESAPYIEATAEMT</sequence>
<proteinExistence type="predicted"/>
<accession>A0ABD2NFJ9</accession>
<comment type="caution">
    <text evidence="1">The sequence shown here is derived from an EMBL/GenBank/DDBJ whole genome shotgun (WGS) entry which is preliminary data.</text>
</comment>
<name>A0ABD2NFJ9_9CUCU</name>
<keyword evidence="2" id="KW-1185">Reference proteome</keyword>
<evidence type="ECO:0000313" key="2">
    <source>
        <dbReference type="Proteomes" id="UP001516400"/>
    </source>
</evidence>
<protein>
    <submittedName>
        <fullName evidence="1">Uncharacterized protein</fullName>
    </submittedName>
</protein>
<reference evidence="1 2" key="1">
    <citation type="journal article" date="2021" name="BMC Biol.">
        <title>Horizontally acquired antibacterial genes associated with adaptive radiation of ladybird beetles.</title>
        <authorList>
            <person name="Li H.S."/>
            <person name="Tang X.F."/>
            <person name="Huang Y.H."/>
            <person name="Xu Z.Y."/>
            <person name="Chen M.L."/>
            <person name="Du X.Y."/>
            <person name="Qiu B.Y."/>
            <person name="Chen P.T."/>
            <person name="Zhang W."/>
            <person name="Slipinski A."/>
            <person name="Escalona H.E."/>
            <person name="Waterhouse R.M."/>
            <person name="Zwick A."/>
            <person name="Pang H."/>
        </authorList>
    </citation>
    <scope>NUCLEOTIDE SEQUENCE [LARGE SCALE GENOMIC DNA]</scope>
    <source>
        <strain evidence="1">SYSU2018</strain>
    </source>
</reference>
<dbReference type="Proteomes" id="UP001516400">
    <property type="component" value="Unassembled WGS sequence"/>
</dbReference>
<evidence type="ECO:0000313" key="1">
    <source>
        <dbReference type="EMBL" id="KAL3277145.1"/>
    </source>
</evidence>
<dbReference type="AlphaFoldDB" id="A0ABD2NFJ9"/>
<organism evidence="1 2">
    <name type="scientific">Cryptolaemus montrouzieri</name>
    <dbReference type="NCBI Taxonomy" id="559131"/>
    <lineage>
        <taxon>Eukaryota</taxon>
        <taxon>Metazoa</taxon>
        <taxon>Ecdysozoa</taxon>
        <taxon>Arthropoda</taxon>
        <taxon>Hexapoda</taxon>
        <taxon>Insecta</taxon>
        <taxon>Pterygota</taxon>
        <taxon>Neoptera</taxon>
        <taxon>Endopterygota</taxon>
        <taxon>Coleoptera</taxon>
        <taxon>Polyphaga</taxon>
        <taxon>Cucujiformia</taxon>
        <taxon>Coccinelloidea</taxon>
        <taxon>Coccinellidae</taxon>
        <taxon>Scymninae</taxon>
        <taxon>Scymnini</taxon>
        <taxon>Cryptolaemus</taxon>
    </lineage>
</organism>
<gene>
    <name evidence="1" type="ORF">HHI36_012499</name>
</gene>